<dbReference type="GO" id="GO:0006152">
    <property type="term" value="P:purine nucleoside catabolic process"/>
    <property type="evidence" value="ECO:0007669"/>
    <property type="project" value="TreeGrafter"/>
</dbReference>
<dbReference type="eggNOG" id="COG2820">
    <property type="taxonomic scope" value="Bacteria"/>
</dbReference>
<dbReference type="GO" id="GO:0004731">
    <property type="term" value="F:purine-nucleoside phosphorylase activity"/>
    <property type="evidence" value="ECO:0007669"/>
    <property type="project" value="TreeGrafter"/>
</dbReference>
<dbReference type="PANTHER" id="PTHR43691">
    <property type="entry name" value="URIDINE PHOSPHORYLASE"/>
    <property type="match status" value="1"/>
</dbReference>
<dbReference type="HOGENOM" id="CLU_068457_1_1_9"/>
<gene>
    <name evidence="5" type="ORF">L248_2245</name>
</gene>
<comment type="catalytic activity">
    <reaction evidence="3">
        <text>uridine + phosphate = alpha-D-ribose 1-phosphate + uracil</text>
        <dbReference type="Rhea" id="RHEA:24388"/>
        <dbReference type="ChEBI" id="CHEBI:16704"/>
        <dbReference type="ChEBI" id="CHEBI:17568"/>
        <dbReference type="ChEBI" id="CHEBI:43474"/>
        <dbReference type="ChEBI" id="CHEBI:57720"/>
        <dbReference type="EC" id="2.4.2.3"/>
    </reaction>
</comment>
<dbReference type="PANTHER" id="PTHR43691:SF11">
    <property type="entry name" value="FI09636P-RELATED"/>
    <property type="match status" value="1"/>
</dbReference>
<dbReference type="GO" id="GO:0005829">
    <property type="term" value="C:cytosol"/>
    <property type="evidence" value="ECO:0007669"/>
    <property type="project" value="TreeGrafter"/>
</dbReference>
<dbReference type="GO" id="GO:0004850">
    <property type="term" value="F:uridine phosphorylase activity"/>
    <property type="evidence" value="ECO:0007669"/>
    <property type="project" value="UniProtKB-EC"/>
</dbReference>
<protein>
    <recommendedName>
        <fullName evidence="2">Uridine phosphorylase</fullName>
        <ecNumber evidence="1">2.4.2.3</ecNumber>
    </recommendedName>
</protein>
<dbReference type="SUPFAM" id="SSF53167">
    <property type="entry name" value="Purine and uridine phosphorylases"/>
    <property type="match status" value="1"/>
</dbReference>
<dbReference type="Pfam" id="PF01048">
    <property type="entry name" value="PNP_UDP_1"/>
    <property type="match status" value="1"/>
</dbReference>
<evidence type="ECO:0000313" key="6">
    <source>
        <dbReference type="Proteomes" id="UP000030647"/>
    </source>
</evidence>
<accession>U4TQC7</accession>
<organism evidence="5 6">
    <name type="scientific">Schleiferilactobacillus shenzhenensis LY-73</name>
    <dbReference type="NCBI Taxonomy" id="1231336"/>
    <lineage>
        <taxon>Bacteria</taxon>
        <taxon>Bacillati</taxon>
        <taxon>Bacillota</taxon>
        <taxon>Bacilli</taxon>
        <taxon>Lactobacillales</taxon>
        <taxon>Lactobacillaceae</taxon>
        <taxon>Schleiferilactobacillus</taxon>
    </lineage>
</organism>
<dbReference type="EC" id="2.4.2.3" evidence="1"/>
<keyword evidence="6" id="KW-1185">Reference proteome</keyword>
<name>U4TQC7_9LACO</name>
<evidence type="ECO:0000313" key="5">
    <source>
        <dbReference type="EMBL" id="ERL63727.1"/>
    </source>
</evidence>
<dbReference type="OrthoDB" id="7945729at2"/>
<dbReference type="Gene3D" id="3.40.50.1580">
    <property type="entry name" value="Nucleoside phosphorylase domain"/>
    <property type="match status" value="1"/>
</dbReference>
<proteinExistence type="predicted"/>
<dbReference type="Proteomes" id="UP000030647">
    <property type="component" value="Unassembled WGS sequence"/>
</dbReference>
<reference evidence="6" key="1">
    <citation type="journal article" date="2013" name="Genome Announc.">
        <title>Whole-Genome Sequencing of Lactobacillus shenzhenensis Strain LY-73T.</title>
        <authorList>
            <person name="Lin Z."/>
            <person name="Liu Z."/>
            <person name="Yang R."/>
            <person name="Zou Y."/>
            <person name="Wan D."/>
            <person name="Chen J."/>
            <person name="Guo M."/>
            <person name="Zhao J."/>
            <person name="Fang C."/>
            <person name="Yang R."/>
            <person name="Liu F."/>
        </authorList>
    </citation>
    <scope>NUCLEOTIDE SEQUENCE [LARGE SCALE GENOMIC DNA]</scope>
    <source>
        <strain evidence="6">LY-73</strain>
    </source>
</reference>
<evidence type="ECO:0000256" key="1">
    <source>
        <dbReference type="ARBA" id="ARBA00011888"/>
    </source>
</evidence>
<dbReference type="InterPro" id="IPR035994">
    <property type="entry name" value="Nucleoside_phosphorylase_sf"/>
</dbReference>
<sequence>MAMAKLPILNYDPSPEAVIAPFRDEGYQFPAKVLLAFVPMDHLETFYHEYHAEPVGELETFSNRIVVHQIRFHGQLIGVCPAVIGAPASAQIVDFLIAYGAKQIIAVGSCGVLTDQPENALLVVQEALRDEGTSYHYLPAAPSIVLDTAMAAAIQTSLESVGQRAKLVKTWTNDAFFRETPALIRQYTAQGYEVVEMECAALAAIAQFRGAQYGQILFTADSLANTENYDPRDFGAASHTRVLTLGVNCLADL</sequence>
<evidence type="ECO:0000259" key="4">
    <source>
        <dbReference type="Pfam" id="PF01048"/>
    </source>
</evidence>
<dbReference type="InterPro" id="IPR000845">
    <property type="entry name" value="Nucleoside_phosphorylase_d"/>
</dbReference>
<dbReference type="CDD" id="cd09007">
    <property type="entry name" value="NP-I_spr0068"/>
    <property type="match status" value="1"/>
</dbReference>
<evidence type="ECO:0000256" key="2">
    <source>
        <dbReference type="ARBA" id="ARBA00021980"/>
    </source>
</evidence>
<evidence type="ECO:0000256" key="3">
    <source>
        <dbReference type="ARBA" id="ARBA00048447"/>
    </source>
</evidence>
<dbReference type="STRING" id="1231336.L248_2245"/>
<dbReference type="AlphaFoldDB" id="U4TQC7"/>
<feature type="domain" description="Nucleoside phosphorylase" evidence="4">
    <location>
        <begin position="54"/>
        <end position="226"/>
    </location>
</feature>
<dbReference type="EMBL" id="KI271617">
    <property type="protein sequence ID" value="ERL63727.1"/>
    <property type="molecule type" value="Genomic_DNA"/>
</dbReference>